<name>F9ZWG3_METMM</name>
<feature type="domain" description="DUF5935" evidence="7">
    <location>
        <begin position="1"/>
        <end position="187"/>
    </location>
</feature>
<dbReference type="EMBL" id="CP002738">
    <property type="protein sequence ID" value="AEF99632.1"/>
    <property type="molecule type" value="Genomic_DNA"/>
</dbReference>
<reference key="2">
    <citation type="submission" date="2011-05" db="EMBL/GenBank/DDBJ databases">
        <title>Complete genome sequence of the aerobic marine methanotroph Methylomonas methanica MC09.</title>
        <authorList>
            <person name="Boden R."/>
            <person name="Cunliffe M."/>
            <person name="Scanlan J."/>
            <person name="Moussard H."/>
            <person name="Kits K.D."/>
            <person name="Klotz M."/>
            <person name="Jetten M."/>
            <person name="Vuilleumier S."/>
            <person name="Han J."/>
            <person name="Peters L."/>
            <person name="Mikhailova N."/>
            <person name="Teshima H."/>
            <person name="Tapia R."/>
            <person name="Kyrpides N."/>
            <person name="Ivanova N."/>
            <person name="Pagani I."/>
            <person name="Cheng J.-F."/>
            <person name="Goodwin L."/>
            <person name="Han C."/>
            <person name="Hauser L."/>
            <person name="Land M."/>
            <person name="Lapidus A."/>
            <person name="Lucas S."/>
            <person name="Pitluck S."/>
            <person name="Woyke T."/>
            <person name="Stein L.Y."/>
            <person name="Murrell C."/>
        </authorList>
    </citation>
    <scope>NUCLEOTIDE SEQUENCE</scope>
    <source>
        <strain>MC09</strain>
    </source>
</reference>
<dbReference type="NCBIfam" id="TIGR03097">
    <property type="entry name" value="PEP_O_lig_1"/>
    <property type="match status" value="1"/>
</dbReference>
<feature type="transmembrane region" description="Helical" evidence="5">
    <location>
        <begin position="43"/>
        <end position="63"/>
    </location>
</feature>
<evidence type="ECO:0000259" key="7">
    <source>
        <dbReference type="Pfam" id="PF19358"/>
    </source>
</evidence>
<dbReference type="AlphaFoldDB" id="F9ZWG3"/>
<dbReference type="Pfam" id="PF04932">
    <property type="entry name" value="Wzy_C"/>
    <property type="match status" value="1"/>
</dbReference>
<dbReference type="PANTHER" id="PTHR37422:SF13">
    <property type="entry name" value="LIPOPOLYSACCHARIDE BIOSYNTHESIS PROTEIN PA4999-RELATED"/>
    <property type="match status" value="1"/>
</dbReference>
<reference evidence="9" key="3">
    <citation type="submission" date="2011-05" db="EMBL/GenBank/DDBJ databases">
        <title>Complete sequence of Methylomonas methanica MC09.</title>
        <authorList>
            <consortium name="US DOE Joint Genome Institute"/>
            <person name="Lucas S."/>
            <person name="Han J."/>
            <person name="Lapidus A."/>
            <person name="Cheng J.-F."/>
            <person name="Goodwin L."/>
            <person name="Pitluck S."/>
            <person name="Peters L."/>
            <person name="Mikhailova N."/>
            <person name="Teshima H."/>
            <person name="Han C."/>
            <person name="Tapia R."/>
            <person name="Land M."/>
            <person name="Hauser L."/>
            <person name="Kyrpides N."/>
            <person name="Ivanova N."/>
            <person name="Pagani I."/>
            <person name="Stein L."/>
            <person name="Woyke T."/>
        </authorList>
    </citation>
    <scope>NUCLEOTIDE SEQUENCE [LARGE SCALE GENOMIC DNA]</scope>
    <source>
        <strain evidence="9">MC09</strain>
    </source>
</reference>
<feature type="transmembrane region" description="Helical" evidence="5">
    <location>
        <begin position="198"/>
        <end position="230"/>
    </location>
</feature>
<feature type="transmembrane region" description="Helical" evidence="5">
    <location>
        <begin position="128"/>
        <end position="150"/>
    </location>
</feature>
<keyword evidence="2 5" id="KW-0812">Transmembrane</keyword>
<keyword evidence="3 5" id="KW-1133">Transmembrane helix</keyword>
<dbReference type="PANTHER" id="PTHR37422">
    <property type="entry name" value="TEICHURONIC ACID BIOSYNTHESIS PROTEIN TUAE"/>
    <property type="match status" value="1"/>
</dbReference>
<dbReference type="Pfam" id="PF19358">
    <property type="entry name" value="DUF5935"/>
    <property type="match status" value="1"/>
</dbReference>
<dbReference type="InterPro" id="IPR017528">
    <property type="entry name" value="CHP03097O-antigen_lig-rel"/>
</dbReference>
<feature type="transmembrane region" description="Helical" evidence="5">
    <location>
        <begin position="236"/>
        <end position="253"/>
    </location>
</feature>
<evidence type="ECO:0000256" key="2">
    <source>
        <dbReference type="ARBA" id="ARBA00022692"/>
    </source>
</evidence>
<dbReference type="OrthoDB" id="9772644at2"/>
<organism evidence="8 9">
    <name type="scientific">Methylomonas methanica (strain DSM 25384 / MC09)</name>
    <dbReference type="NCBI Taxonomy" id="857087"/>
    <lineage>
        <taxon>Bacteria</taxon>
        <taxon>Pseudomonadati</taxon>
        <taxon>Pseudomonadota</taxon>
        <taxon>Gammaproteobacteria</taxon>
        <taxon>Methylococcales</taxon>
        <taxon>Methylococcaceae</taxon>
        <taxon>Methylomonas</taxon>
    </lineage>
</organism>
<dbReference type="STRING" id="857087.Metme_1204"/>
<dbReference type="InterPro" id="IPR007016">
    <property type="entry name" value="O-antigen_ligase-rel_domated"/>
</dbReference>
<dbReference type="GO" id="GO:0016020">
    <property type="term" value="C:membrane"/>
    <property type="evidence" value="ECO:0007669"/>
    <property type="project" value="UniProtKB-SubCell"/>
</dbReference>
<dbReference type="KEGG" id="mmt:Metme_1204"/>
<sequence>MRDILITLIVFVGCIYTLKRPYIGVLLWSWLGYMNPHRLAYGFAYGMPFSQVTALVLLVSMIFSKETKRFPINAITIIWIVFVLYMGVTTLFAYFPEDALKYYTRVIKIQLIVFITMMLITDMTKLNSLLWVIVVSIGYYSLKGGVFTLLTGGGNRVWGPENSFIEGNNELAVASLMIIPLMAYLYHISDGIWIKKGLIAGIALSFVGALGSQSRGALLAFAAVVIFFWAKSDRKIIIGLGMTILSMGILAFMPESWYQRMDTIQTYEEDSSAMGRLNAWEYAYNAANHNFFGVGFDSWSPITFALYAPNPLDVHAAHSIYFSVLADHGWLGLLMFLSIFYLSWRKLKVLVNKTVGDPAFLDMNLLARMLQVTLIAYLVGGAFLSLSYYDLPWHILSFVIVLELIYQGKSTAVRTL</sequence>
<feature type="transmembrane region" description="Helical" evidence="5">
    <location>
        <begin position="365"/>
        <end position="385"/>
    </location>
</feature>
<feature type="domain" description="O-antigen ligase-related" evidence="6">
    <location>
        <begin position="201"/>
        <end position="337"/>
    </location>
</feature>
<evidence type="ECO:0000259" key="6">
    <source>
        <dbReference type="Pfam" id="PF04932"/>
    </source>
</evidence>
<dbReference type="InterPro" id="IPR045979">
    <property type="entry name" value="DUF5935"/>
</dbReference>
<protein>
    <submittedName>
        <fullName evidence="8">Wzy family polymerase, exosortase system type 1 associated</fullName>
    </submittedName>
</protein>
<feature type="transmembrane region" description="Helical" evidence="5">
    <location>
        <begin position="391"/>
        <end position="408"/>
    </location>
</feature>
<dbReference type="RefSeq" id="WP_013817897.1">
    <property type="nucleotide sequence ID" value="NC_015572.1"/>
</dbReference>
<proteinExistence type="predicted"/>
<evidence type="ECO:0000256" key="1">
    <source>
        <dbReference type="ARBA" id="ARBA00004141"/>
    </source>
</evidence>
<keyword evidence="4 5" id="KW-0472">Membrane</keyword>
<evidence type="ECO:0000313" key="8">
    <source>
        <dbReference type="EMBL" id="AEF99632.1"/>
    </source>
</evidence>
<dbReference type="eggNOG" id="COG3307">
    <property type="taxonomic scope" value="Bacteria"/>
</dbReference>
<evidence type="ECO:0000313" key="9">
    <source>
        <dbReference type="Proteomes" id="UP000008888"/>
    </source>
</evidence>
<keyword evidence="9" id="KW-1185">Reference proteome</keyword>
<evidence type="ECO:0000256" key="3">
    <source>
        <dbReference type="ARBA" id="ARBA00022989"/>
    </source>
</evidence>
<feature type="transmembrane region" description="Helical" evidence="5">
    <location>
        <begin position="75"/>
        <end position="96"/>
    </location>
</feature>
<feature type="transmembrane region" description="Helical" evidence="5">
    <location>
        <begin position="320"/>
        <end position="344"/>
    </location>
</feature>
<reference evidence="8 9" key="1">
    <citation type="journal article" date="2011" name="J. Bacteriol.">
        <title>Complete Genome Sequence of the Aerobic Marine Methanotroph Methylomonas methanica MC09.</title>
        <authorList>
            <person name="Boden R."/>
            <person name="Cunliffe M."/>
            <person name="Scanlan J."/>
            <person name="Moussard H."/>
            <person name="Kits K.D."/>
            <person name="Klotz M.G."/>
            <person name="Jetten M.S."/>
            <person name="Vuilleumier S."/>
            <person name="Han J."/>
            <person name="Peters L."/>
            <person name="Mikhailova N."/>
            <person name="Teshima H."/>
            <person name="Tapia R."/>
            <person name="Kyrpides N."/>
            <person name="Ivanova N."/>
            <person name="Pagani I."/>
            <person name="Cheng J.F."/>
            <person name="Goodwin L."/>
            <person name="Han C."/>
            <person name="Hauser L."/>
            <person name="Land M.L."/>
            <person name="Lapidus A."/>
            <person name="Lucas S."/>
            <person name="Pitluck S."/>
            <person name="Woyke T."/>
            <person name="Stein L."/>
            <person name="Murrell J.C."/>
        </authorList>
    </citation>
    <scope>NUCLEOTIDE SEQUENCE [LARGE SCALE GENOMIC DNA]</scope>
    <source>
        <strain evidence="8 9">MC09</strain>
    </source>
</reference>
<dbReference type="Proteomes" id="UP000008888">
    <property type="component" value="Chromosome"/>
</dbReference>
<feature type="transmembrane region" description="Helical" evidence="5">
    <location>
        <begin position="170"/>
        <end position="186"/>
    </location>
</feature>
<dbReference type="HOGENOM" id="CLU_052176_0_0_6"/>
<dbReference type="InterPro" id="IPR051533">
    <property type="entry name" value="WaaL-like"/>
</dbReference>
<evidence type="ECO:0000256" key="5">
    <source>
        <dbReference type="SAM" id="Phobius"/>
    </source>
</evidence>
<accession>F9ZWG3</accession>
<evidence type="ECO:0000256" key="4">
    <source>
        <dbReference type="ARBA" id="ARBA00023136"/>
    </source>
</evidence>
<gene>
    <name evidence="8" type="ordered locus">Metme_1204</name>
</gene>
<comment type="subcellular location">
    <subcellularLocation>
        <location evidence="1">Membrane</location>
        <topology evidence="1">Multi-pass membrane protein</topology>
    </subcellularLocation>
</comment>